<name>A0A1M5NCI4_9BRAD</name>
<organism evidence="1 2">
    <name type="scientific">Bradyrhizobium erythrophlei</name>
    <dbReference type="NCBI Taxonomy" id="1437360"/>
    <lineage>
        <taxon>Bacteria</taxon>
        <taxon>Pseudomonadati</taxon>
        <taxon>Pseudomonadota</taxon>
        <taxon>Alphaproteobacteria</taxon>
        <taxon>Hyphomicrobiales</taxon>
        <taxon>Nitrobacteraceae</taxon>
        <taxon>Bradyrhizobium</taxon>
    </lineage>
</organism>
<dbReference type="EMBL" id="LT670817">
    <property type="protein sequence ID" value="SHG87197.1"/>
    <property type="molecule type" value="Genomic_DNA"/>
</dbReference>
<dbReference type="InterPro" id="IPR036388">
    <property type="entry name" value="WH-like_DNA-bd_sf"/>
</dbReference>
<evidence type="ECO:0008006" key="3">
    <source>
        <dbReference type="Google" id="ProtNLM"/>
    </source>
</evidence>
<dbReference type="Proteomes" id="UP000189796">
    <property type="component" value="Chromosome I"/>
</dbReference>
<evidence type="ECO:0000313" key="1">
    <source>
        <dbReference type="EMBL" id="SHG87197.1"/>
    </source>
</evidence>
<protein>
    <recommendedName>
        <fullName evidence="3">Winged helix-turn-helix DNA-binding</fullName>
    </recommendedName>
</protein>
<evidence type="ECO:0000313" key="2">
    <source>
        <dbReference type="Proteomes" id="UP000189796"/>
    </source>
</evidence>
<dbReference type="Gene3D" id="1.10.10.10">
    <property type="entry name" value="Winged helix-like DNA-binding domain superfamily/Winged helix DNA-binding domain"/>
    <property type="match status" value="1"/>
</dbReference>
<gene>
    <name evidence="1" type="ORF">SAMN05443248_2934</name>
</gene>
<proteinExistence type="predicted"/>
<sequence>MAKKPYPKGLGYKENDTSKDAAEEFESRAVVLRARAYSYISRNPGRTADQIAEALGETIVSMRPRVSELRKEGLIVNDGRGVNASGMSAHRWRVATEAERAMRGAA</sequence>
<dbReference type="SUPFAM" id="SSF46785">
    <property type="entry name" value="Winged helix' DNA-binding domain"/>
    <property type="match status" value="1"/>
</dbReference>
<reference evidence="1 2" key="1">
    <citation type="submission" date="2016-11" db="EMBL/GenBank/DDBJ databases">
        <authorList>
            <person name="Jaros S."/>
            <person name="Januszkiewicz K."/>
            <person name="Wedrychowicz H."/>
        </authorList>
    </citation>
    <scope>NUCLEOTIDE SEQUENCE [LARGE SCALE GENOMIC DNA]</scope>
    <source>
        <strain evidence="1 2">GAS138</strain>
    </source>
</reference>
<dbReference type="AlphaFoldDB" id="A0A1M5NCI4"/>
<accession>A0A1M5NCI4</accession>
<dbReference type="RefSeq" id="WP_079601860.1">
    <property type="nucleotide sequence ID" value="NZ_LT670817.1"/>
</dbReference>
<dbReference type="OrthoDB" id="8238936at2"/>
<dbReference type="InterPro" id="IPR036390">
    <property type="entry name" value="WH_DNA-bd_sf"/>
</dbReference>